<dbReference type="EC" id="5.1.3.14" evidence="3"/>
<dbReference type="Proteomes" id="UP000178606">
    <property type="component" value="Unassembled WGS sequence"/>
</dbReference>
<dbReference type="EMBL" id="MFKF01000343">
    <property type="protein sequence ID" value="OGG46091.1"/>
    <property type="molecule type" value="Genomic_DNA"/>
</dbReference>
<evidence type="ECO:0000256" key="3">
    <source>
        <dbReference type="ARBA" id="ARBA00038858"/>
    </source>
</evidence>
<evidence type="ECO:0000256" key="1">
    <source>
        <dbReference type="ARBA" id="ARBA00023235"/>
    </source>
</evidence>
<gene>
    <name evidence="6" type="ORF">A3F84_09915</name>
</gene>
<dbReference type="AlphaFoldDB" id="A0A1F6CAR3"/>
<evidence type="ECO:0000256" key="2">
    <source>
        <dbReference type="ARBA" id="ARBA00038209"/>
    </source>
</evidence>
<keyword evidence="1 4" id="KW-0413">Isomerase</keyword>
<dbReference type="InterPro" id="IPR003331">
    <property type="entry name" value="UDP_GlcNAc_Epimerase_2_dom"/>
</dbReference>
<protein>
    <recommendedName>
        <fullName evidence="3">UDP-N-acetylglucosamine 2-epimerase (non-hydrolyzing)</fullName>
        <ecNumber evidence="3">5.1.3.14</ecNumber>
    </recommendedName>
</protein>
<accession>A0A1F6CAR3</accession>
<evidence type="ECO:0000313" key="6">
    <source>
        <dbReference type="EMBL" id="OGG46091.1"/>
    </source>
</evidence>
<reference evidence="6 7" key="1">
    <citation type="journal article" date="2016" name="Nat. Commun.">
        <title>Thousands of microbial genomes shed light on interconnected biogeochemical processes in an aquifer system.</title>
        <authorList>
            <person name="Anantharaman K."/>
            <person name="Brown C.T."/>
            <person name="Hug L.A."/>
            <person name="Sharon I."/>
            <person name="Castelle C.J."/>
            <person name="Probst A.J."/>
            <person name="Thomas B.C."/>
            <person name="Singh A."/>
            <person name="Wilkins M.J."/>
            <person name="Karaoz U."/>
            <person name="Brodie E.L."/>
            <person name="Williams K.H."/>
            <person name="Hubbard S.S."/>
            <person name="Banfield J.F."/>
        </authorList>
    </citation>
    <scope>NUCLEOTIDE SEQUENCE [LARGE SCALE GENOMIC DNA]</scope>
    <source>
        <strain evidence="7">RIFCSPLOWO2_12_FULL_64_10</strain>
    </source>
</reference>
<evidence type="ECO:0000259" key="5">
    <source>
        <dbReference type="Pfam" id="PF02350"/>
    </source>
</evidence>
<evidence type="ECO:0000256" key="4">
    <source>
        <dbReference type="RuleBase" id="RU003513"/>
    </source>
</evidence>
<dbReference type="InterPro" id="IPR029767">
    <property type="entry name" value="WecB-like"/>
</dbReference>
<dbReference type="PANTHER" id="PTHR43174">
    <property type="entry name" value="UDP-N-ACETYLGLUCOSAMINE 2-EPIMERASE"/>
    <property type="match status" value="1"/>
</dbReference>
<sequence length="382" mass="41914">MPVKSDRKKILTIFGTRPEVIKMAPIIRQLEARSGMFQAVNVATGQHTDLLYPFVRLFGIRMDHDLKIMAPGQSLNGVCSRALAALDPVLAQEGPDLVLVQGDTTTAVAGALAGFYRRIPVGHVEAGLRSGDIQSPYPEEMHRRLITSLATYHFAATPRNRAALLSEGVAPERVFVTGNPVVDSLKAILKESSATPFMKGLIEATKGLKRVVLTTHRRENLGERMAGNLAVLRRFVEQHQDVALLFPVHPNPEVLRPATAILSGHPRIHLIRPLDYSDFIVLLSFAWLIVSDSGGVQEEAPTLGKPLLVLRENTERPEAIETGVARLVGGCPERLEAMLKEVDRDGRWMDEVKRMENPFGRGDSGRRIAGAIAGLFGQRSGR</sequence>
<name>A0A1F6CAR3_HANXR</name>
<proteinExistence type="inferred from homology"/>
<dbReference type="SUPFAM" id="SSF53756">
    <property type="entry name" value="UDP-Glycosyltransferase/glycogen phosphorylase"/>
    <property type="match status" value="1"/>
</dbReference>
<evidence type="ECO:0000313" key="7">
    <source>
        <dbReference type="Proteomes" id="UP000178606"/>
    </source>
</evidence>
<dbReference type="NCBIfam" id="TIGR00236">
    <property type="entry name" value="wecB"/>
    <property type="match status" value="1"/>
</dbReference>
<comment type="caution">
    <text evidence="6">The sequence shown here is derived from an EMBL/GenBank/DDBJ whole genome shotgun (WGS) entry which is preliminary data.</text>
</comment>
<dbReference type="Gene3D" id="3.40.50.2000">
    <property type="entry name" value="Glycogen Phosphorylase B"/>
    <property type="match status" value="2"/>
</dbReference>
<dbReference type="Pfam" id="PF02350">
    <property type="entry name" value="Epimerase_2"/>
    <property type="match status" value="1"/>
</dbReference>
<comment type="similarity">
    <text evidence="2 4">Belongs to the UDP-N-acetylglucosamine 2-epimerase family.</text>
</comment>
<feature type="domain" description="UDP-N-acetylglucosamine 2-epimerase" evidence="5">
    <location>
        <begin position="34"/>
        <end position="372"/>
    </location>
</feature>
<dbReference type="PANTHER" id="PTHR43174:SF2">
    <property type="entry name" value="UDP-N-ACETYLGLUCOSAMINE 2-EPIMERASE"/>
    <property type="match status" value="1"/>
</dbReference>
<dbReference type="CDD" id="cd03786">
    <property type="entry name" value="GTB_UDP-GlcNAc_2-Epimerase"/>
    <property type="match status" value="1"/>
</dbReference>
<organism evidence="6 7">
    <name type="scientific">Handelsmanbacteria sp. (strain RIFCSPLOWO2_12_FULL_64_10)</name>
    <dbReference type="NCBI Taxonomy" id="1817868"/>
    <lineage>
        <taxon>Bacteria</taxon>
        <taxon>Candidatus Handelsmaniibacteriota</taxon>
    </lineage>
</organism>
<dbReference type="GO" id="GO:0008761">
    <property type="term" value="F:UDP-N-acetylglucosamine 2-epimerase activity"/>
    <property type="evidence" value="ECO:0007669"/>
    <property type="project" value="UniProtKB-EC"/>
</dbReference>